<sequence length="242" mass="25165">MSADAALLTSWTQYSGSVSSGLNTASPVLGNGTSNSGDSQSIYAVSPTYTLSSVGDSLTLSGGVTFLNLETPQADQFRFGLYNVNGQSGGLGWLGYMASNSGTSGGSTYSRLWERNNPNNFSFGSGSGATTVANVNATPGNTAFASGTYTFSLTLTRVATGLQVGWTLIGTNVNYTVSGTYLDTTPQTYTYDRVGFFTGGGLTADQVSFSNVDLTVVPEPGVVGLVVAGLTFCFILRRRRQA</sequence>
<dbReference type="STRING" id="690879.TSACC_21032"/>
<organism evidence="2 3">
    <name type="scientific">Terrimicrobium sacchariphilum</name>
    <dbReference type="NCBI Taxonomy" id="690879"/>
    <lineage>
        <taxon>Bacteria</taxon>
        <taxon>Pseudomonadati</taxon>
        <taxon>Verrucomicrobiota</taxon>
        <taxon>Terrimicrobiia</taxon>
        <taxon>Terrimicrobiales</taxon>
        <taxon>Terrimicrobiaceae</taxon>
        <taxon>Terrimicrobium</taxon>
    </lineage>
</organism>
<reference evidence="3" key="1">
    <citation type="journal article" date="2017" name="Genome Announc.">
        <title>Draft Genome Sequence of Terrimicrobium sacchariphilum NM-5T, a Facultative Anaerobic Soil Bacterium of the Class Spartobacteria.</title>
        <authorList>
            <person name="Qiu Y.L."/>
            <person name="Tourlousse D.M."/>
            <person name="Matsuura N."/>
            <person name="Ohashi A."/>
            <person name="Sekiguchi Y."/>
        </authorList>
    </citation>
    <scope>NUCLEOTIDE SEQUENCE [LARGE SCALE GENOMIC DNA]</scope>
    <source>
        <strain evidence="3">NM-5</strain>
    </source>
</reference>
<keyword evidence="1" id="KW-0472">Membrane</keyword>
<dbReference type="EMBL" id="BDCO01000002">
    <property type="protein sequence ID" value="GAT32633.1"/>
    <property type="molecule type" value="Genomic_DNA"/>
</dbReference>
<name>A0A146G5F1_TERSA</name>
<keyword evidence="3" id="KW-1185">Reference proteome</keyword>
<dbReference type="AlphaFoldDB" id="A0A146G5F1"/>
<evidence type="ECO:0000313" key="2">
    <source>
        <dbReference type="EMBL" id="GAT32633.1"/>
    </source>
</evidence>
<proteinExistence type="predicted"/>
<dbReference type="InParanoid" id="A0A146G5F1"/>
<accession>A0A146G5F1</accession>
<keyword evidence="1" id="KW-0812">Transmembrane</keyword>
<evidence type="ECO:0000256" key="1">
    <source>
        <dbReference type="SAM" id="Phobius"/>
    </source>
</evidence>
<evidence type="ECO:0000313" key="3">
    <source>
        <dbReference type="Proteomes" id="UP000076023"/>
    </source>
</evidence>
<protein>
    <submittedName>
        <fullName evidence="2">PEP-CTERM protein-sorting domain-containing protein</fullName>
    </submittedName>
</protein>
<dbReference type="NCBIfam" id="TIGR02595">
    <property type="entry name" value="PEP_CTERM"/>
    <property type="match status" value="1"/>
</dbReference>
<feature type="transmembrane region" description="Helical" evidence="1">
    <location>
        <begin position="216"/>
        <end position="236"/>
    </location>
</feature>
<keyword evidence="1" id="KW-1133">Transmembrane helix</keyword>
<dbReference type="Proteomes" id="UP000076023">
    <property type="component" value="Unassembled WGS sequence"/>
</dbReference>
<dbReference type="InterPro" id="IPR013424">
    <property type="entry name" value="Ice-binding_C"/>
</dbReference>
<comment type="caution">
    <text evidence="2">The sequence shown here is derived from an EMBL/GenBank/DDBJ whole genome shotgun (WGS) entry which is preliminary data.</text>
</comment>
<gene>
    <name evidence="2" type="ORF">TSACC_21032</name>
</gene>